<evidence type="ECO:0000313" key="2">
    <source>
        <dbReference type="Proteomes" id="UP000279833"/>
    </source>
</evidence>
<proteinExistence type="predicted"/>
<accession>A0A183K2N4</accession>
<organism evidence="3">
    <name type="scientific">Schistosoma curassoni</name>
    <dbReference type="NCBI Taxonomy" id="6186"/>
    <lineage>
        <taxon>Eukaryota</taxon>
        <taxon>Metazoa</taxon>
        <taxon>Spiralia</taxon>
        <taxon>Lophotrochozoa</taxon>
        <taxon>Platyhelminthes</taxon>
        <taxon>Trematoda</taxon>
        <taxon>Digenea</taxon>
        <taxon>Strigeidida</taxon>
        <taxon>Schistosomatoidea</taxon>
        <taxon>Schistosomatidae</taxon>
        <taxon>Schistosoma</taxon>
    </lineage>
</organism>
<sequence>MKSTFQLQRYYEESFLSDCKNEFDLNSLADNIDFTVYNYLGHDILVCRKPALTEHHSSRLKTDDRIDLLYDLKTSLEEERREKTGHSYDYKPQKMQCGPHFLHRAQFHSSKCAFPNPKIKVNIENLHMYPGLKWSVNRTQKISRRTASRSSNVIPITSFISDIFKLHRIQ</sequence>
<dbReference type="EMBL" id="UZAK01033142">
    <property type="protein sequence ID" value="VDP34839.1"/>
    <property type="molecule type" value="Genomic_DNA"/>
</dbReference>
<dbReference type="Proteomes" id="UP000279833">
    <property type="component" value="Unassembled WGS sequence"/>
</dbReference>
<reference evidence="3" key="1">
    <citation type="submission" date="2016-06" db="UniProtKB">
        <authorList>
            <consortium name="WormBaseParasite"/>
        </authorList>
    </citation>
    <scope>IDENTIFICATION</scope>
</reference>
<evidence type="ECO:0000313" key="3">
    <source>
        <dbReference type="WBParaSite" id="SCUD_0000924801-mRNA-1"/>
    </source>
</evidence>
<dbReference type="OrthoDB" id="6249828at2759"/>
<gene>
    <name evidence="1" type="ORF">SCUD_LOCUS9248</name>
</gene>
<dbReference type="AlphaFoldDB" id="A0A183K2N4"/>
<protein>
    <submittedName>
        <fullName evidence="1 3">Uncharacterized protein</fullName>
    </submittedName>
</protein>
<reference evidence="1 2" key="2">
    <citation type="submission" date="2018-11" db="EMBL/GenBank/DDBJ databases">
        <authorList>
            <consortium name="Pathogen Informatics"/>
        </authorList>
    </citation>
    <scope>NUCLEOTIDE SEQUENCE [LARGE SCALE GENOMIC DNA]</scope>
    <source>
        <strain evidence="1">Dakar</strain>
        <strain evidence="2">Dakar, Senegal</strain>
    </source>
</reference>
<keyword evidence="2" id="KW-1185">Reference proteome</keyword>
<dbReference type="WBParaSite" id="SCUD_0000924801-mRNA-1">
    <property type="protein sequence ID" value="SCUD_0000924801-mRNA-1"/>
    <property type="gene ID" value="SCUD_0000924801"/>
</dbReference>
<name>A0A183K2N4_9TREM</name>
<evidence type="ECO:0000313" key="1">
    <source>
        <dbReference type="EMBL" id="VDP34839.1"/>
    </source>
</evidence>